<evidence type="ECO:0000256" key="12">
    <source>
        <dbReference type="SAM" id="SignalP"/>
    </source>
</evidence>
<feature type="non-terminal residue" evidence="13">
    <location>
        <position position="1"/>
    </location>
</feature>
<protein>
    <recommendedName>
        <fullName evidence="3">Nucleotide exchange factor SIL1</fullName>
    </recommendedName>
</protein>
<keyword evidence="4" id="KW-0813">Transport</keyword>
<evidence type="ECO:0000256" key="6">
    <source>
        <dbReference type="ARBA" id="ARBA00022824"/>
    </source>
</evidence>
<organism evidence="13">
    <name type="scientific">Triatoma infestans</name>
    <name type="common">Assassin bug</name>
    <dbReference type="NCBI Taxonomy" id="30076"/>
    <lineage>
        <taxon>Eukaryota</taxon>
        <taxon>Metazoa</taxon>
        <taxon>Ecdysozoa</taxon>
        <taxon>Arthropoda</taxon>
        <taxon>Hexapoda</taxon>
        <taxon>Insecta</taxon>
        <taxon>Pterygota</taxon>
        <taxon>Neoptera</taxon>
        <taxon>Paraneoptera</taxon>
        <taxon>Hemiptera</taxon>
        <taxon>Heteroptera</taxon>
        <taxon>Panheteroptera</taxon>
        <taxon>Cimicomorpha</taxon>
        <taxon>Reduviidae</taxon>
        <taxon>Triatominae</taxon>
        <taxon>Triatoma</taxon>
    </lineage>
</organism>
<keyword evidence="8" id="KW-0811">Translocation</keyword>
<proteinExistence type="evidence at transcript level"/>
<feature type="region of interest" description="Disordered" evidence="11">
    <location>
        <begin position="77"/>
        <end position="106"/>
    </location>
</feature>
<evidence type="ECO:0000256" key="2">
    <source>
        <dbReference type="ARBA" id="ARBA00010588"/>
    </source>
</evidence>
<feature type="coiled-coil region" evidence="10">
    <location>
        <begin position="183"/>
        <end position="220"/>
    </location>
</feature>
<dbReference type="InterPro" id="IPR050693">
    <property type="entry name" value="Hsp70_NEF-Inhibitors"/>
</dbReference>
<feature type="chain" id="PRO_5001514493" description="Nucleotide exchange factor SIL1" evidence="12">
    <location>
        <begin position="25"/>
        <end position="473"/>
    </location>
</feature>
<comment type="subcellular location">
    <subcellularLocation>
        <location evidence="1">Endoplasmic reticulum lumen</location>
    </subcellularLocation>
</comment>
<evidence type="ECO:0000256" key="7">
    <source>
        <dbReference type="ARBA" id="ARBA00022927"/>
    </source>
</evidence>
<evidence type="ECO:0000256" key="11">
    <source>
        <dbReference type="SAM" id="MobiDB-lite"/>
    </source>
</evidence>
<dbReference type="AlphaFoldDB" id="A0A023EXK5"/>
<keyword evidence="5 12" id="KW-0732">Signal</keyword>
<evidence type="ECO:0000256" key="10">
    <source>
        <dbReference type="SAM" id="Coils"/>
    </source>
</evidence>
<comment type="similarity">
    <text evidence="2">Belongs to the SIL1 family.</text>
</comment>
<dbReference type="InterPro" id="IPR011989">
    <property type="entry name" value="ARM-like"/>
</dbReference>
<dbReference type="PANTHER" id="PTHR19316">
    <property type="entry name" value="PROTEIN FOLDING REGULATOR"/>
    <property type="match status" value="1"/>
</dbReference>
<dbReference type="PANTHER" id="PTHR19316:SF35">
    <property type="entry name" value="NUCLEOTIDE EXCHANGE FACTOR SIL1"/>
    <property type="match status" value="1"/>
</dbReference>
<dbReference type="GO" id="GO:0000774">
    <property type="term" value="F:adenyl-nucleotide exchange factor activity"/>
    <property type="evidence" value="ECO:0007669"/>
    <property type="project" value="TreeGrafter"/>
</dbReference>
<dbReference type="GO" id="GO:0015031">
    <property type="term" value="P:protein transport"/>
    <property type="evidence" value="ECO:0007669"/>
    <property type="project" value="UniProtKB-KW"/>
</dbReference>
<feature type="signal peptide" evidence="12">
    <location>
        <begin position="1"/>
        <end position="24"/>
    </location>
</feature>
<keyword evidence="9" id="KW-0325">Glycoprotein</keyword>
<feature type="coiled-coil region" evidence="10">
    <location>
        <begin position="333"/>
        <end position="367"/>
    </location>
</feature>
<dbReference type="InterPro" id="IPR016024">
    <property type="entry name" value="ARM-type_fold"/>
</dbReference>
<dbReference type="SUPFAM" id="SSF48371">
    <property type="entry name" value="ARM repeat"/>
    <property type="match status" value="1"/>
</dbReference>
<keyword evidence="7" id="KW-0653">Protein transport</keyword>
<evidence type="ECO:0000256" key="9">
    <source>
        <dbReference type="ARBA" id="ARBA00023180"/>
    </source>
</evidence>
<sequence length="473" mass="53895">LVMNSYRHIVFFIVLCMGIELMKCVHDTEKDKNKNVDNEDIFHPNSEWQPLKKDQAIPPGLHVRVNLATGEREAKLLDPNEEDAGTDSRLAEVRMDEQSDSTNDETVRSALEKLLPNEPLSKEELRRVLSRMDDGFEHIATKEDIERVKRKFRSYSELKKELGDLKLKMRTDSELMGQLMEEYKELKLRRAGGNEEKKLLEQEEQLLNELEYLLHQVDNAVDFVKANGFKEVVFTSLNSTSWKVRYEATKVLGSAVQNNPKAKIGALEAGAVPVFLRILALDPNSKVKSGALYALSCMIRKFPLAQSQFLDKGGLTVIIKLFNADTSDLLKIQVKAVALIRDLVEEMREAENRSEMAESTIEGNEAKERAKQHKLLKLSERLSEEGWCEALVKALRRQMTSSDANTVEVLAEGMLSVTDVCLPIFADARSVLDSLDAEYRLLIGRDDHDYLWTHSLLIKLKQLIARRQKKDEL</sequence>
<evidence type="ECO:0000313" key="13">
    <source>
        <dbReference type="EMBL" id="JAC13927.1"/>
    </source>
</evidence>
<dbReference type="Gene3D" id="1.25.10.10">
    <property type="entry name" value="Leucine-rich Repeat Variant"/>
    <property type="match status" value="1"/>
</dbReference>
<evidence type="ECO:0000256" key="4">
    <source>
        <dbReference type="ARBA" id="ARBA00022448"/>
    </source>
</evidence>
<evidence type="ECO:0000256" key="1">
    <source>
        <dbReference type="ARBA" id="ARBA00004319"/>
    </source>
</evidence>
<keyword evidence="6" id="KW-0256">Endoplasmic reticulum</keyword>
<evidence type="ECO:0000256" key="8">
    <source>
        <dbReference type="ARBA" id="ARBA00023010"/>
    </source>
</evidence>
<evidence type="ECO:0000256" key="5">
    <source>
        <dbReference type="ARBA" id="ARBA00022729"/>
    </source>
</evidence>
<reference evidence="13" key="1">
    <citation type="journal article" date="2014" name="PLoS Negl. Trop. Dis.">
        <title>An updated insight into the Sialotranscriptome of Triatoma infestans: developmental stage and geographic variations.</title>
        <authorList>
            <person name="Schwarz A."/>
            <person name="Medrano-Mercado N."/>
            <person name="Schaub G.A."/>
            <person name="Struchiner C.J."/>
            <person name="Bargues M.D."/>
            <person name="Levy M.Z."/>
            <person name="Ribeiro J.M."/>
        </authorList>
    </citation>
    <scope>NUCLEOTIDE SEQUENCE</scope>
    <source>
        <strain evidence="13">Chile</strain>
        <tissue evidence="13">Salivary glands</tissue>
    </source>
</reference>
<name>A0A023EXK5_TRIIF</name>
<dbReference type="EMBL" id="GBBI01004785">
    <property type="protein sequence ID" value="JAC13927.1"/>
    <property type="molecule type" value="mRNA"/>
</dbReference>
<accession>A0A023EXK5</accession>
<dbReference type="GO" id="GO:0005788">
    <property type="term" value="C:endoplasmic reticulum lumen"/>
    <property type="evidence" value="ECO:0007669"/>
    <property type="project" value="UniProtKB-SubCell"/>
</dbReference>
<evidence type="ECO:0000256" key="3">
    <source>
        <dbReference type="ARBA" id="ARBA00015352"/>
    </source>
</evidence>
<keyword evidence="10" id="KW-0175">Coiled coil</keyword>